<keyword evidence="2" id="KW-1185">Reference proteome</keyword>
<organism evidence="1 2">
    <name type="scientific">Coprococcus hominis</name>
    <name type="common">ex Liu et al. 2022</name>
    <dbReference type="NCBI Taxonomy" id="2763039"/>
    <lineage>
        <taxon>Bacteria</taxon>
        <taxon>Bacillati</taxon>
        <taxon>Bacillota</taxon>
        <taxon>Clostridia</taxon>
        <taxon>Lachnospirales</taxon>
        <taxon>Lachnospiraceae</taxon>
        <taxon>Coprococcus</taxon>
    </lineage>
</organism>
<dbReference type="EMBL" id="JACOOX010000003">
    <property type="protein sequence ID" value="MBC5662706.1"/>
    <property type="molecule type" value="Genomic_DNA"/>
</dbReference>
<sequence length="71" mass="8209">MAFSENTKTGSGWFFDYSKCYDRLYYLKRLNKNAILIAAFYSRELSDALTASDDMSELQSYDSYLVSHPAK</sequence>
<dbReference type="RefSeq" id="WP_186847615.1">
    <property type="nucleotide sequence ID" value="NZ_JACOOX010000003.1"/>
</dbReference>
<accession>A0A8I0ALT2</accession>
<name>A0A8I0ALT2_9FIRM</name>
<reference evidence="1 2" key="1">
    <citation type="submission" date="2020-08" db="EMBL/GenBank/DDBJ databases">
        <title>Genome public.</title>
        <authorList>
            <person name="Liu C."/>
            <person name="Sun Q."/>
        </authorList>
    </citation>
    <scope>NUCLEOTIDE SEQUENCE [LARGE SCALE GENOMIC DNA]</scope>
    <source>
        <strain evidence="1 2">NSJ-10</strain>
    </source>
</reference>
<evidence type="ECO:0000313" key="1">
    <source>
        <dbReference type="EMBL" id="MBC5662706.1"/>
    </source>
</evidence>
<proteinExistence type="predicted"/>
<protein>
    <submittedName>
        <fullName evidence="1">Uncharacterized protein</fullName>
    </submittedName>
</protein>
<comment type="caution">
    <text evidence="1">The sequence shown here is derived from an EMBL/GenBank/DDBJ whole genome shotgun (WGS) entry which is preliminary data.</text>
</comment>
<evidence type="ECO:0000313" key="2">
    <source>
        <dbReference type="Proteomes" id="UP000615234"/>
    </source>
</evidence>
<gene>
    <name evidence="1" type="ORF">H8S09_07340</name>
</gene>
<dbReference type="AlphaFoldDB" id="A0A8I0ALT2"/>
<dbReference type="Proteomes" id="UP000615234">
    <property type="component" value="Unassembled WGS sequence"/>
</dbReference>